<evidence type="ECO:0000313" key="3">
    <source>
        <dbReference type="Proteomes" id="UP000596827"/>
    </source>
</evidence>
<protein>
    <submittedName>
        <fullName evidence="2">Sigma-E factor negative regulatory protein</fullName>
    </submittedName>
</protein>
<reference evidence="2" key="1">
    <citation type="submission" date="2020-08" db="EMBL/GenBank/DDBJ databases">
        <title>Ramlibacter sp. GTP1 16S ribosomal RNA gene genome sequencing and assembly.</title>
        <authorList>
            <person name="Kang M."/>
        </authorList>
    </citation>
    <scope>NUCLEOTIDE SEQUENCE</scope>
    <source>
        <strain evidence="2">GTP1</strain>
    </source>
</reference>
<dbReference type="EMBL" id="JACORU010000017">
    <property type="protein sequence ID" value="MBC5768373.1"/>
    <property type="molecule type" value="Genomic_DNA"/>
</dbReference>
<name>A0A923MF37_9BURK</name>
<accession>A0A923MF37</accession>
<dbReference type="InterPro" id="IPR036147">
    <property type="entry name" value="Anti-sigma_E_RseA_N_sf"/>
</dbReference>
<dbReference type="Pfam" id="PF03872">
    <property type="entry name" value="RseA_N"/>
    <property type="match status" value="1"/>
</dbReference>
<evidence type="ECO:0000259" key="1">
    <source>
        <dbReference type="Pfam" id="PF03872"/>
    </source>
</evidence>
<organism evidence="2 3">
    <name type="scientific">Ramlibacter albus</name>
    <dbReference type="NCBI Taxonomy" id="2079448"/>
    <lineage>
        <taxon>Bacteria</taxon>
        <taxon>Pseudomonadati</taxon>
        <taxon>Pseudomonadota</taxon>
        <taxon>Betaproteobacteria</taxon>
        <taxon>Burkholderiales</taxon>
        <taxon>Comamonadaceae</taxon>
        <taxon>Ramlibacter</taxon>
    </lineage>
</organism>
<dbReference type="CDD" id="cd16328">
    <property type="entry name" value="RseA_N"/>
    <property type="match status" value="1"/>
</dbReference>
<dbReference type="PANTHER" id="PTHR38104:SF1">
    <property type="entry name" value="ANTI-SIGMA-E FACTOR RSEA"/>
    <property type="match status" value="1"/>
</dbReference>
<dbReference type="InterPro" id="IPR052383">
    <property type="entry name" value="Anti-sigma-E_RseA-like"/>
</dbReference>
<gene>
    <name evidence="2" type="ORF">H8R02_28190</name>
</gene>
<dbReference type="SUPFAM" id="SSF89069">
    <property type="entry name" value="N-terminal, cytoplasmic domain of anti-sigmaE factor RseA"/>
    <property type="match status" value="1"/>
</dbReference>
<dbReference type="Gene3D" id="1.10.10.880">
    <property type="entry name" value="Anti sigma-E protein RseA, N-terminal domain"/>
    <property type="match status" value="1"/>
</dbReference>
<dbReference type="InterPro" id="IPR005572">
    <property type="entry name" value="Anti-sigma_E_RseA_N"/>
</dbReference>
<feature type="domain" description="Anti sigma-E protein RseA N-terminal" evidence="1">
    <location>
        <begin position="7"/>
        <end position="80"/>
    </location>
</feature>
<dbReference type="GO" id="GO:0016989">
    <property type="term" value="F:sigma factor antagonist activity"/>
    <property type="evidence" value="ECO:0007669"/>
    <property type="project" value="InterPro"/>
</dbReference>
<dbReference type="RefSeq" id="WP_187085067.1">
    <property type="nucleotide sequence ID" value="NZ_JACORU010000017.1"/>
</dbReference>
<proteinExistence type="predicted"/>
<sequence>MNDKTDQQELISALADGQLEGEALKQALAAACADGEARAAWQAYHVIGDVLRSPDLARGADPLAFVSRLNERIATERPQPAPLMPPLAVRPAANDSNFRWKLAAGFASFMAVAAIGWNVAGTATPLQPQLAAGPAAVVPVAVASGGRPQMMIRDPNLDRLLAAHRQLGGGATALQQPAGFLRNATFEAPAR</sequence>
<comment type="caution">
    <text evidence="2">The sequence shown here is derived from an EMBL/GenBank/DDBJ whole genome shotgun (WGS) entry which is preliminary data.</text>
</comment>
<dbReference type="Proteomes" id="UP000596827">
    <property type="component" value="Unassembled WGS sequence"/>
</dbReference>
<dbReference type="PANTHER" id="PTHR38104">
    <property type="match status" value="1"/>
</dbReference>
<evidence type="ECO:0000313" key="2">
    <source>
        <dbReference type="EMBL" id="MBC5768373.1"/>
    </source>
</evidence>
<keyword evidence="3" id="KW-1185">Reference proteome</keyword>
<dbReference type="AlphaFoldDB" id="A0A923MF37"/>